<dbReference type="InterPro" id="IPR035093">
    <property type="entry name" value="RelE/ParE_toxin_dom_sf"/>
</dbReference>
<dbReference type="GO" id="GO:0004521">
    <property type="term" value="F:RNA endonuclease activity"/>
    <property type="evidence" value="ECO:0007669"/>
    <property type="project" value="TreeGrafter"/>
</dbReference>
<dbReference type="FunFam" id="3.30.2310.20:FF:000003">
    <property type="entry name" value="Type II toxin-antitoxin system YafQ family toxin"/>
    <property type="match status" value="1"/>
</dbReference>
<protein>
    <submittedName>
        <fullName evidence="4">Type II toxin-antitoxin system YafQ family toxin</fullName>
    </submittedName>
</protein>
<evidence type="ECO:0000313" key="4">
    <source>
        <dbReference type="EMBL" id="AOY81054.1"/>
    </source>
</evidence>
<evidence type="ECO:0000256" key="1">
    <source>
        <dbReference type="ARBA" id="ARBA00022649"/>
    </source>
</evidence>
<dbReference type="InterPro" id="IPR004386">
    <property type="entry name" value="Toxin_YafQ-like"/>
</dbReference>
<reference evidence="5" key="1">
    <citation type="submission" date="2016-10" db="EMBL/GenBank/DDBJ databases">
        <title>Comparative genomics uncovers the prolific and rare metabolic potential of the cyanobacterial genus Moorea.</title>
        <authorList>
            <person name="Leao T."/>
            <person name="Castelao G."/>
            <person name="Korobeynikov A."/>
            <person name="Monroe E.A."/>
            <person name="Podell S."/>
            <person name="Glukhov E."/>
            <person name="Allen E."/>
            <person name="Gerwick W.H."/>
            <person name="Gerwick L."/>
        </authorList>
    </citation>
    <scope>NUCLEOTIDE SEQUENCE [LARGE SCALE GENOMIC DNA]</scope>
    <source>
        <strain evidence="5">JHB</strain>
    </source>
</reference>
<evidence type="ECO:0000256" key="3">
    <source>
        <dbReference type="PIRSR" id="PIRSR006156-1"/>
    </source>
</evidence>
<proteinExistence type="inferred from homology"/>
<organism evidence="4 5">
    <name type="scientific">Moorena producens (strain JHB)</name>
    <dbReference type="NCBI Taxonomy" id="1454205"/>
    <lineage>
        <taxon>Bacteria</taxon>
        <taxon>Bacillati</taxon>
        <taxon>Cyanobacteriota</taxon>
        <taxon>Cyanophyceae</taxon>
        <taxon>Coleofasciculales</taxon>
        <taxon>Coleofasciculaceae</taxon>
        <taxon>Moorena</taxon>
    </lineage>
</organism>
<comment type="similarity">
    <text evidence="2">Belongs to the RelE toxin family. YafQ subfamily.</text>
</comment>
<dbReference type="EMBL" id="CP017708">
    <property type="protein sequence ID" value="AOY81054.1"/>
    <property type="molecule type" value="Genomic_DNA"/>
</dbReference>
<dbReference type="SUPFAM" id="SSF143011">
    <property type="entry name" value="RelE-like"/>
    <property type="match status" value="1"/>
</dbReference>
<dbReference type="Proteomes" id="UP000176944">
    <property type="component" value="Chromosome"/>
</dbReference>
<evidence type="ECO:0000256" key="2">
    <source>
        <dbReference type="ARBA" id="ARBA00061366"/>
    </source>
</evidence>
<dbReference type="NCBIfam" id="TIGR02385">
    <property type="entry name" value="RelE_StbE"/>
    <property type="match status" value="1"/>
</dbReference>
<dbReference type="GO" id="GO:0006402">
    <property type="term" value="P:mRNA catabolic process"/>
    <property type="evidence" value="ECO:0007669"/>
    <property type="project" value="TreeGrafter"/>
</dbReference>
<dbReference type="NCBIfam" id="TIGR00053">
    <property type="entry name" value="YafQ family addiction module toxin"/>
    <property type="match status" value="1"/>
</dbReference>
<dbReference type="Gene3D" id="3.30.2310.20">
    <property type="entry name" value="RelE-like"/>
    <property type="match status" value="1"/>
</dbReference>
<dbReference type="PIRSF" id="PIRSF006156">
    <property type="entry name" value="YafQ"/>
    <property type="match status" value="1"/>
</dbReference>
<keyword evidence="1" id="KW-1277">Toxin-antitoxin system</keyword>
<sequence length="88" mass="10409">MLSPVFENRFKKDVKRLQKRGKNMEKLKSVIDKLLERKELEPKYKDHALTGNWSGYRDCHIEPDWILIYKTSGTNLFLVRSGSHADLF</sequence>
<gene>
    <name evidence="4" type="ORF">BJP36_15235</name>
</gene>
<dbReference type="AlphaFoldDB" id="A0A1D9G0L4"/>
<evidence type="ECO:0000313" key="5">
    <source>
        <dbReference type="Proteomes" id="UP000176944"/>
    </source>
</evidence>
<dbReference type="PANTHER" id="PTHR40588:SF1">
    <property type="entry name" value="MRNA INTERFERASE TOXIN YAFQ"/>
    <property type="match status" value="1"/>
</dbReference>
<feature type="active site" description="Proton donor" evidence="3">
    <location>
        <position position="84"/>
    </location>
</feature>
<name>A0A1D9G0L4_MOOP1</name>
<accession>A0A1D9G0L4</accession>
<dbReference type="Pfam" id="PF15738">
    <property type="entry name" value="YafQ_toxin"/>
    <property type="match status" value="1"/>
</dbReference>
<dbReference type="InterPro" id="IPR007712">
    <property type="entry name" value="RelE/ParE_toxin"/>
</dbReference>
<dbReference type="GO" id="GO:0006415">
    <property type="term" value="P:translational termination"/>
    <property type="evidence" value="ECO:0007669"/>
    <property type="project" value="TreeGrafter"/>
</dbReference>
<dbReference type="PANTHER" id="PTHR40588">
    <property type="entry name" value="MRNA INTERFERASE TOXIN YAFQ"/>
    <property type="match status" value="1"/>
</dbReference>